<comment type="similarity">
    <text evidence="1">Belongs to the AB hydrolase superfamily. AB hydrolase 2 family.</text>
</comment>
<accession>A0ABQ7GBA3</accession>
<proteinExistence type="inferred from homology"/>
<evidence type="ECO:0000313" key="5">
    <source>
        <dbReference type="Proteomes" id="UP000815325"/>
    </source>
</evidence>
<dbReference type="InterPro" id="IPR029058">
    <property type="entry name" value="AB_hydrolase_fold"/>
</dbReference>
<evidence type="ECO:0000256" key="1">
    <source>
        <dbReference type="ARBA" id="ARBA00006499"/>
    </source>
</evidence>
<dbReference type="PANTHER" id="PTHR10655">
    <property type="entry name" value="LYSOPHOSPHOLIPASE-RELATED"/>
    <property type="match status" value="1"/>
</dbReference>
<dbReference type="Proteomes" id="UP000815325">
    <property type="component" value="Unassembled WGS sequence"/>
</dbReference>
<comment type="caution">
    <text evidence="4">The sequence shown here is derived from an EMBL/GenBank/DDBJ whole genome shotgun (WGS) entry which is preliminary data.</text>
</comment>
<evidence type="ECO:0000313" key="4">
    <source>
        <dbReference type="EMBL" id="KAF5831820.1"/>
    </source>
</evidence>
<dbReference type="InterPro" id="IPR050565">
    <property type="entry name" value="LYPA1-2/EST-like"/>
</dbReference>
<keyword evidence="2" id="KW-0378">Hydrolase</keyword>
<evidence type="ECO:0000259" key="3">
    <source>
        <dbReference type="Pfam" id="PF02230"/>
    </source>
</evidence>
<dbReference type="InterPro" id="IPR003140">
    <property type="entry name" value="PLipase/COase/thioEstase"/>
</dbReference>
<protein>
    <submittedName>
        <fullName evidence="4">Lysophospholipase-like protein</fullName>
    </submittedName>
</protein>
<dbReference type="Gene3D" id="3.40.50.1820">
    <property type="entry name" value="alpha/beta hydrolase"/>
    <property type="match status" value="1"/>
</dbReference>
<gene>
    <name evidence="4" type="ORF">DUNSADRAFT_12566</name>
</gene>
<name>A0ABQ7GBA3_DUNSA</name>
<dbReference type="PANTHER" id="PTHR10655:SF17">
    <property type="entry name" value="LYSOPHOSPHOLIPASE-LIKE PROTEIN 1"/>
    <property type="match status" value="1"/>
</dbReference>
<dbReference type="EMBL" id="MU069919">
    <property type="protein sequence ID" value="KAF5831820.1"/>
    <property type="molecule type" value="Genomic_DNA"/>
</dbReference>
<dbReference type="Pfam" id="PF02230">
    <property type="entry name" value="Abhydrolase_2"/>
    <property type="match status" value="1"/>
</dbReference>
<reference evidence="4" key="1">
    <citation type="submission" date="2017-08" db="EMBL/GenBank/DDBJ databases">
        <authorList>
            <person name="Polle J.E."/>
            <person name="Barry K."/>
            <person name="Cushman J."/>
            <person name="Schmutz J."/>
            <person name="Tran D."/>
            <person name="Hathwaick L.T."/>
            <person name="Yim W.C."/>
            <person name="Jenkins J."/>
            <person name="Mckie-Krisberg Z.M."/>
            <person name="Prochnik S."/>
            <person name="Lindquist E."/>
            <person name="Dockter R.B."/>
            <person name="Adam C."/>
            <person name="Molina H."/>
            <person name="Bunkerborg J."/>
            <person name="Jin E."/>
            <person name="Buchheim M."/>
            <person name="Magnuson J."/>
        </authorList>
    </citation>
    <scope>NUCLEOTIDE SEQUENCE</scope>
    <source>
        <strain evidence="4">CCAP 19/18</strain>
    </source>
</reference>
<feature type="domain" description="Phospholipase/carboxylesterase/thioesterase" evidence="3">
    <location>
        <begin position="2"/>
        <end position="93"/>
    </location>
</feature>
<organism evidence="4 5">
    <name type="scientific">Dunaliella salina</name>
    <name type="common">Green alga</name>
    <name type="synonym">Protococcus salinus</name>
    <dbReference type="NCBI Taxonomy" id="3046"/>
    <lineage>
        <taxon>Eukaryota</taxon>
        <taxon>Viridiplantae</taxon>
        <taxon>Chlorophyta</taxon>
        <taxon>core chlorophytes</taxon>
        <taxon>Chlorophyceae</taxon>
        <taxon>CS clade</taxon>
        <taxon>Chlamydomonadales</taxon>
        <taxon>Dunaliellaceae</taxon>
        <taxon>Dunaliella</taxon>
    </lineage>
</organism>
<keyword evidence="5" id="KW-1185">Reference proteome</keyword>
<sequence>MMLQSNIKVGGIIGLSAYLPLAGENFLSEQNKGTPIFLGHGDADQVVFFLYGKQSAEKLSAAGADVKFSTYPGMPHSACAPELLEVKEFIKKHLSE</sequence>
<dbReference type="SUPFAM" id="SSF53474">
    <property type="entry name" value="alpha/beta-Hydrolases"/>
    <property type="match status" value="1"/>
</dbReference>
<evidence type="ECO:0000256" key="2">
    <source>
        <dbReference type="ARBA" id="ARBA00022801"/>
    </source>
</evidence>